<gene>
    <name evidence="1" type="ORF">EV663_103108</name>
</gene>
<dbReference type="AlphaFoldDB" id="A0A4R2REJ1"/>
<accession>A0A4R2REJ1</accession>
<dbReference type="Gene3D" id="1.10.3230.30">
    <property type="entry name" value="Phage gp6-like head-tail connector protein"/>
    <property type="match status" value="1"/>
</dbReference>
<keyword evidence="2" id="KW-1185">Reference proteome</keyword>
<dbReference type="CDD" id="cd08054">
    <property type="entry name" value="gp6"/>
    <property type="match status" value="1"/>
</dbReference>
<comment type="caution">
    <text evidence="1">The sequence shown here is derived from an EMBL/GenBank/DDBJ whole genome shotgun (WGS) entry which is preliminary data.</text>
</comment>
<dbReference type="Proteomes" id="UP000295050">
    <property type="component" value="Unassembled WGS sequence"/>
</dbReference>
<organism evidence="1 2">
    <name type="scientific">Rhodovulum bhavnagarense</name>
    <dbReference type="NCBI Taxonomy" id="992286"/>
    <lineage>
        <taxon>Bacteria</taxon>
        <taxon>Pseudomonadati</taxon>
        <taxon>Pseudomonadota</taxon>
        <taxon>Alphaproteobacteria</taxon>
        <taxon>Rhodobacterales</taxon>
        <taxon>Paracoccaceae</taxon>
        <taxon>Rhodovulum</taxon>
    </lineage>
</organism>
<dbReference type="EMBL" id="SLXU01000003">
    <property type="protein sequence ID" value="TCP61922.1"/>
    <property type="molecule type" value="Genomic_DNA"/>
</dbReference>
<name>A0A4R2REJ1_9RHOB</name>
<dbReference type="InterPro" id="IPR011738">
    <property type="entry name" value="Phage_CHP"/>
</dbReference>
<sequence>MCNMMLIEQTTVPMEALPLKRFKDHLRLGTGFADDDAQDLLLEALLRAAIGAIEGRTGKVLLVRSFTWTVMAWREAGRQSLPVAPVSAITELRVLDRLGAAQVIDPEAYLMVRDTHRPRLAASGMLLPQIPLGGRAEVDFEAGFGVDWAAVPADLAQAVFLLAAHYHEHRHEAALGDGAMPFGVMALLERWRTVRVLGGGAT</sequence>
<reference evidence="1 2" key="1">
    <citation type="submission" date="2019-03" db="EMBL/GenBank/DDBJ databases">
        <title>Genomic Encyclopedia of Type Strains, Phase IV (KMG-IV): sequencing the most valuable type-strain genomes for metagenomic binning, comparative biology and taxonomic classification.</title>
        <authorList>
            <person name="Goeker M."/>
        </authorList>
    </citation>
    <scope>NUCLEOTIDE SEQUENCE [LARGE SCALE GENOMIC DNA]</scope>
    <source>
        <strain evidence="1 2">DSM 24766</strain>
    </source>
</reference>
<dbReference type="NCBIfam" id="TIGR02215">
    <property type="entry name" value="phage_chp_gp8"/>
    <property type="match status" value="1"/>
</dbReference>
<proteinExistence type="predicted"/>
<evidence type="ECO:0000313" key="1">
    <source>
        <dbReference type="EMBL" id="TCP61922.1"/>
    </source>
</evidence>
<evidence type="ECO:0000313" key="2">
    <source>
        <dbReference type="Proteomes" id="UP000295050"/>
    </source>
</evidence>
<protein>
    <submittedName>
        <fullName evidence="1">Putative phiE125 gp8 family phage protein</fullName>
    </submittedName>
</protein>